<dbReference type="AlphaFoldDB" id="A0A9P3BZ96"/>
<keyword evidence="2" id="KW-1185">Reference proteome</keyword>
<dbReference type="RefSeq" id="XP_043128966.1">
    <property type="nucleotide sequence ID" value="XM_043273031.1"/>
</dbReference>
<gene>
    <name evidence="1" type="ORF">Aspvir_009893</name>
</gene>
<evidence type="ECO:0000313" key="2">
    <source>
        <dbReference type="Proteomes" id="UP000710440"/>
    </source>
</evidence>
<dbReference type="OrthoDB" id="5332773at2759"/>
<evidence type="ECO:0000313" key="1">
    <source>
        <dbReference type="EMBL" id="GIK05780.1"/>
    </source>
</evidence>
<protein>
    <submittedName>
        <fullName evidence="1">Uncharacterized protein</fullName>
    </submittedName>
</protein>
<organism evidence="1 2">
    <name type="scientific">Aspergillus viridinutans</name>
    <dbReference type="NCBI Taxonomy" id="75553"/>
    <lineage>
        <taxon>Eukaryota</taxon>
        <taxon>Fungi</taxon>
        <taxon>Dikarya</taxon>
        <taxon>Ascomycota</taxon>
        <taxon>Pezizomycotina</taxon>
        <taxon>Eurotiomycetes</taxon>
        <taxon>Eurotiomycetidae</taxon>
        <taxon>Eurotiales</taxon>
        <taxon>Aspergillaceae</taxon>
        <taxon>Aspergillus</taxon>
        <taxon>Aspergillus subgen. Fumigati</taxon>
    </lineage>
</organism>
<proteinExistence type="predicted"/>
<dbReference type="GeneID" id="66937875"/>
<sequence length="111" mass="12817">MARHVDDVAKEYDVDFRRVTDEPTVANTLWEGLMNLKNVIWATDLYTTRDNALRVILQLLETDDDVFHREPFYEETQTRIQDAICAKLGNDAILKLKAHEPELIESGLSDL</sequence>
<dbReference type="EMBL" id="BOPL01000009">
    <property type="protein sequence ID" value="GIK05780.1"/>
    <property type="molecule type" value="Genomic_DNA"/>
</dbReference>
<dbReference type="Proteomes" id="UP000710440">
    <property type="component" value="Unassembled WGS sequence"/>
</dbReference>
<name>A0A9P3BZ96_ASPVI</name>
<accession>A0A9P3BZ96</accession>
<reference evidence="1 2" key="1">
    <citation type="submission" date="2021-02" db="EMBL/GenBank/DDBJ databases">
        <title>Pan-genome distribution and transcriptional activeness of fungal secondary metabolism genes in Aspergillus section Fumigati.</title>
        <authorList>
            <person name="Takahashi H."/>
            <person name="Umemura M."/>
            <person name="Ninomiya A."/>
            <person name="Kusuya Y."/>
            <person name="Urayama S."/>
            <person name="Shimizu M."/>
            <person name="Watanabe A."/>
            <person name="Kamei K."/>
            <person name="Yaguchi T."/>
            <person name="Hagiwara D."/>
        </authorList>
    </citation>
    <scope>NUCLEOTIDE SEQUENCE [LARGE SCALE GENOMIC DNA]</scope>
    <source>
        <strain evidence="1 2">IFM 47045</strain>
    </source>
</reference>
<comment type="caution">
    <text evidence="1">The sequence shown here is derived from an EMBL/GenBank/DDBJ whole genome shotgun (WGS) entry which is preliminary data.</text>
</comment>